<dbReference type="PANTHER" id="PTHR45138">
    <property type="entry name" value="REGULATORY COMPONENTS OF SENSORY TRANSDUCTION SYSTEM"/>
    <property type="match status" value="1"/>
</dbReference>
<dbReference type="FunFam" id="3.30.70.270:FF:000001">
    <property type="entry name" value="Diguanylate cyclase domain protein"/>
    <property type="match status" value="1"/>
</dbReference>
<dbReference type="Gene3D" id="2.60.40.2380">
    <property type="match status" value="1"/>
</dbReference>
<organism evidence="7 8">
    <name type="scientific">Paenacidovorax monticola</name>
    <dbReference type="NCBI Taxonomy" id="1926868"/>
    <lineage>
        <taxon>Bacteria</taxon>
        <taxon>Pseudomonadati</taxon>
        <taxon>Pseudomonadota</taxon>
        <taxon>Betaproteobacteria</taxon>
        <taxon>Burkholderiales</taxon>
        <taxon>Comamonadaceae</taxon>
        <taxon>Paenacidovorax</taxon>
    </lineage>
</organism>
<keyword evidence="5" id="KW-0732">Signal</keyword>
<evidence type="ECO:0000313" key="8">
    <source>
        <dbReference type="Proteomes" id="UP000516057"/>
    </source>
</evidence>
<evidence type="ECO:0000256" key="4">
    <source>
        <dbReference type="SAM" id="Phobius"/>
    </source>
</evidence>
<dbReference type="EC" id="2.7.7.65" evidence="1"/>
<dbReference type="GO" id="GO:1902201">
    <property type="term" value="P:negative regulation of bacterial-type flagellum-dependent cell motility"/>
    <property type="evidence" value="ECO:0007669"/>
    <property type="project" value="TreeGrafter"/>
</dbReference>
<feature type="transmembrane region" description="Helical" evidence="4">
    <location>
        <begin position="311"/>
        <end position="330"/>
    </location>
</feature>
<keyword evidence="3" id="KW-0175">Coiled coil</keyword>
<feature type="coiled-coil region" evidence="3">
    <location>
        <begin position="411"/>
        <end position="438"/>
    </location>
</feature>
<dbReference type="Proteomes" id="UP000516057">
    <property type="component" value="Chromosome"/>
</dbReference>
<dbReference type="Pfam" id="PF00990">
    <property type="entry name" value="GGDEF"/>
    <property type="match status" value="1"/>
</dbReference>
<dbReference type="GO" id="GO:0052621">
    <property type="term" value="F:diguanylate cyclase activity"/>
    <property type="evidence" value="ECO:0007669"/>
    <property type="project" value="UniProtKB-EC"/>
</dbReference>
<dbReference type="EMBL" id="CP060790">
    <property type="protein sequence ID" value="QNP60863.1"/>
    <property type="molecule type" value="Genomic_DNA"/>
</dbReference>
<evidence type="ECO:0000256" key="3">
    <source>
        <dbReference type="SAM" id="Coils"/>
    </source>
</evidence>
<feature type="signal peptide" evidence="5">
    <location>
        <begin position="1"/>
        <end position="22"/>
    </location>
</feature>
<sequence>MTRRLWWLALLWCQFLTTGAQAGTIRLAPGQDSYNLNASADVLEDASRRLRIENVVAGGAANAFKPPQQGLSSFGFTDSAFWLRFRIDNPEPAARRMLLVLRTNWLDTVQVFSPDAWGLYTEQRLGDTLPFRERPYAMPQLVVDLQVAPGISTYYLRLTSTQAFMTPIELWEPESFHQNDRLWSAYYGMVYGILLVMVLYNGFIWAAMRDRNYFFYCVYLIAFFMMNFSYSGFAYQYLWPESPRWSNWSHTHWIFLFLAMAIVFSMHFLESRTRLPRMHRLLQAYLGVMLVSWIGVTAAGDTVAYNAAPVYFVFGCTPLILAAGVAAWFNGYRAARFFVLASMATLVGSFFTALTASGFLPYTFANFHAAEFGIMADVVLLSLALADRIRTLREQREAAELREIEQRLHTAAVLEQSNEELERTVLERTAELARARDEAERFARIDALTSVANRRYFEEVAVQEFARARRYDQPLSVMVMDIDLFKQINDTHGHAAGDIVIQTVAAVARESVRDADFVARIGGEEFCILLPDIHLEQAMVTAERLRERIARCTLEHGGHPLVCTASFGVSELAGTDLSFGALLQRADQAMYAAKQAGRNRVMAGSPAGAAPQAPHGAGEG</sequence>
<feature type="chain" id="PRO_5028839420" description="diguanylate cyclase" evidence="5">
    <location>
        <begin position="23"/>
        <end position="620"/>
    </location>
</feature>
<dbReference type="InterPro" id="IPR000160">
    <property type="entry name" value="GGDEF_dom"/>
</dbReference>
<dbReference type="InterPro" id="IPR011623">
    <property type="entry name" value="7TMR_DISM_rcpt_extracell_dom1"/>
</dbReference>
<comment type="catalytic activity">
    <reaction evidence="2">
        <text>2 GTP = 3',3'-c-di-GMP + 2 diphosphate</text>
        <dbReference type="Rhea" id="RHEA:24898"/>
        <dbReference type="ChEBI" id="CHEBI:33019"/>
        <dbReference type="ChEBI" id="CHEBI:37565"/>
        <dbReference type="ChEBI" id="CHEBI:58805"/>
        <dbReference type="EC" id="2.7.7.65"/>
    </reaction>
</comment>
<dbReference type="CDD" id="cd01949">
    <property type="entry name" value="GGDEF"/>
    <property type="match status" value="1"/>
</dbReference>
<dbReference type="Pfam" id="PF07695">
    <property type="entry name" value="7TMR-DISM_7TM"/>
    <property type="match status" value="1"/>
</dbReference>
<evidence type="ECO:0000256" key="1">
    <source>
        <dbReference type="ARBA" id="ARBA00012528"/>
    </source>
</evidence>
<evidence type="ECO:0000256" key="2">
    <source>
        <dbReference type="ARBA" id="ARBA00034247"/>
    </source>
</evidence>
<name>A0A7H0HJZ7_9BURK</name>
<feature type="transmembrane region" description="Helical" evidence="4">
    <location>
        <begin position="281"/>
        <end position="299"/>
    </location>
</feature>
<feature type="transmembrane region" description="Helical" evidence="4">
    <location>
        <begin position="366"/>
        <end position="386"/>
    </location>
</feature>
<proteinExistence type="predicted"/>
<feature type="transmembrane region" description="Helical" evidence="4">
    <location>
        <begin position="250"/>
        <end position="269"/>
    </location>
</feature>
<dbReference type="GO" id="GO:0005886">
    <property type="term" value="C:plasma membrane"/>
    <property type="evidence" value="ECO:0007669"/>
    <property type="project" value="TreeGrafter"/>
</dbReference>
<keyword evidence="8" id="KW-1185">Reference proteome</keyword>
<dbReference type="KEGG" id="amon:H9L24_08945"/>
<dbReference type="AlphaFoldDB" id="A0A7H0HJZ7"/>
<dbReference type="InterPro" id="IPR043128">
    <property type="entry name" value="Rev_trsase/Diguanyl_cyclase"/>
</dbReference>
<dbReference type="Pfam" id="PF07696">
    <property type="entry name" value="7TMR-DISMED2"/>
    <property type="match status" value="1"/>
</dbReference>
<feature type="domain" description="GGDEF" evidence="6">
    <location>
        <begin position="473"/>
        <end position="606"/>
    </location>
</feature>
<keyword evidence="4" id="KW-0812">Transmembrane</keyword>
<dbReference type="PANTHER" id="PTHR45138:SF9">
    <property type="entry name" value="DIGUANYLATE CYCLASE DGCM-RELATED"/>
    <property type="match status" value="1"/>
</dbReference>
<dbReference type="SUPFAM" id="SSF55073">
    <property type="entry name" value="Nucleotide cyclase"/>
    <property type="match status" value="1"/>
</dbReference>
<evidence type="ECO:0000256" key="5">
    <source>
        <dbReference type="SAM" id="SignalP"/>
    </source>
</evidence>
<evidence type="ECO:0000313" key="7">
    <source>
        <dbReference type="EMBL" id="QNP60863.1"/>
    </source>
</evidence>
<dbReference type="InterPro" id="IPR050469">
    <property type="entry name" value="Diguanylate_Cyclase"/>
</dbReference>
<feature type="transmembrane region" description="Helical" evidence="4">
    <location>
        <begin position="185"/>
        <end position="206"/>
    </location>
</feature>
<feature type="transmembrane region" description="Helical" evidence="4">
    <location>
        <begin position="337"/>
        <end position="360"/>
    </location>
</feature>
<dbReference type="InterPro" id="IPR011622">
    <property type="entry name" value="7TMR_DISM_rcpt_extracell_dom2"/>
</dbReference>
<dbReference type="Gene3D" id="3.30.70.270">
    <property type="match status" value="1"/>
</dbReference>
<reference evidence="7 8" key="1">
    <citation type="submission" date="2020-08" db="EMBL/GenBank/DDBJ databases">
        <title>Genome sequence of Acidovorax monticola KACC 19171T.</title>
        <authorList>
            <person name="Hyun D.-W."/>
            <person name="Bae J.-W."/>
        </authorList>
    </citation>
    <scope>NUCLEOTIDE SEQUENCE [LARGE SCALE GENOMIC DNA]</scope>
    <source>
        <strain evidence="7 8">KACC 19171</strain>
    </source>
</reference>
<dbReference type="InterPro" id="IPR029787">
    <property type="entry name" value="Nucleotide_cyclase"/>
</dbReference>
<dbReference type="GO" id="GO:0043709">
    <property type="term" value="P:cell adhesion involved in single-species biofilm formation"/>
    <property type="evidence" value="ECO:0007669"/>
    <property type="project" value="TreeGrafter"/>
</dbReference>
<dbReference type="PROSITE" id="PS50887">
    <property type="entry name" value="GGDEF"/>
    <property type="match status" value="1"/>
</dbReference>
<evidence type="ECO:0000259" key="6">
    <source>
        <dbReference type="PROSITE" id="PS50887"/>
    </source>
</evidence>
<dbReference type="RefSeq" id="WP_187737843.1">
    <property type="nucleotide sequence ID" value="NZ_CP060790.1"/>
</dbReference>
<gene>
    <name evidence="7" type="ORF">H9L24_08945</name>
</gene>
<keyword evidence="4" id="KW-1133">Transmembrane helix</keyword>
<keyword evidence="4" id="KW-0472">Membrane</keyword>
<accession>A0A7H0HJZ7</accession>
<feature type="transmembrane region" description="Helical" evidence="4">
    <location>
        <begin position="213"/>
        <end position="238"/>
    </location>
</feature>
<dbReference type="SMART" id="SM00267">
    <property type="entry name" value="GGDEF"/>
    <property type="match status" value="1"/>
</dbReference>
<dbReference type="NCBIfam" id="TIGR00254">
    <property type="entry name" value="GGDEF"/>
    <property type="match status" value="1"/>
</dbReference>
<protein>
    <recommendedName>
        <fullName evidence="1">diguanylate cyclase</fullName>
        <ecNumber evidence="1">2.7.7.65</ecNumber>
    </recommendedName>
</protein>